<feature type="non-terminal residue" evidence="1">
    <location>
        <position position="1"/>
    </location>
</feature>
<proteinExistence type="predicted"/>
<accession>A0ACC1CMC7</accession>
<organism evidence="1 2">
    <name type="scientific">Dendrolimus kikuchii</name>
    <dbReference type="NCBI Taxonomy" id="765133"/>
    <lineage>
        <taxon>Eukaryota</taxon>
        <taxon>Metazoa</taxon>
        <taxon>Ecdysozoa</taxon>
        <taxon>Arthropoda</taxon>
        <taxon>Hexapoda</taxon>
        <taxon>Insecta</taxon>
        <taxon>Pterygota</taxon>
        <taxon>Neoptera</taxon>
        <taxon>Endopterygota</taxon>
        <taxon>Lepidoptera</taxon>
        <taxon>Glossata</taxon>
        <taxon>Ditrysia</taxon>
        <taxon>Bombycoidea</taxon>
        <taxon>Lasiocampidae</taxon>
        <taxon>Dendrolimus</taxon>
    </lineage>
</organism>
<gene>
    <name evidence="1" type="ORF">K1T71_011781</name>
</gene>
<name>A0ACC1CMC7_9NEOP</name>
<dbReference type="Proteomes" id="UP000824533">
    <property type="component" value="Linkage Group LG21"/>
</dbReference>
<protein>
    <submittedName>
        <fullName evidence="1">Uncharacterized protein</fullName>
    </submittedName>
</protein>
<dbReference type="EMBL" id="CM034407">
    <property type="protein sequence ID" value="KAJ0172642.1"/>
    <property type="molecule type" value="Genomic_DNA"/>
</dbReference>
<sequence length="50" mass="5449">SPELLNSRGEGKPLATLSARHCLKSATARHLRRLNFLLDFKTAVAMSVGN</sequence>
<evidence type="ECO:0000313" key="2">
    <source>
        <dbReference type="Proteomes" id="UP000824533"/>
    </source>
</evidence>
<evidence type="ECO:0000313" key="1">
    <source>
        <dbReference type="EMBL" id="KAJ0172642.1"/>
    </source>
</evidence>
<reference evidence="1 2" key="1">
    <citation type="journal article" date="2021" name="Front. Genet.">
        <title>Chromosome-Level Genome Assembly Reveals Significant Gene Expansion in the Toll and IMD Signaling Pathways of Dendrolimus kikuchii.</title>
        <authorList>
            <person name="Zhou J."/>
            <person name="Wu P."/>
            <person name="Xiong Z."/>
            <person name="Liu N."/>
            <person name="Zhao N."/>
            <person name="Ji M."/>
            <person name="Qiu Y."/>
            <person name="Yang B."/>
        </authorList>
    </citation>
    <scope>NUCLEOTIDE SEQUENCE [LARGE SCALE GENOMIC DNA]</scope>
    <source>
        <strain evidence="1">Ann1</strain>
    </source>
</reference>
<keyword evidence="2" id="KW-1185">Reference proteome</keyword>
<comment type="caution">
    <text evidence="1">The sequence shown here is derived from an EMBL/GenBank/DDBJ whole genome shotgun (WGS) entry which is preliminary data.</text>
</comment>